<dbReference type="InterPro" id="IPR050173">
    <property type="entry name" value="ABC_transporter_C-like"/>
</dbReference>
<dbReference type="FunFam" id="1.20.1560.10:FF:000010">
    <property type="entry name" value="Multidrug resistance-associated ABC transporter"/>
    <property type="match status" value="1"/>
</dbReference>
<dbReference type="InterPro" id="IPR003593">
    <property type="entry name" value="AAA+_ATPase"/>
</dbReference>
<evidence type="ECO:0000256" key="4">
    <source>
        <dbReference type="ARBA" id="ARBA00022741"/>
    </source>
</evidence>
<dbReference type="PANTHER" id="PTHR24223">
    <property type="entry name" value="ATP-BINDING CASSETTE SUB-FAMILY C"/>
    <property type="match status" value="1"/>
</dbReference>
<feature type="transmembrane region" description="Helical" evidence="9">
    <location>
        <begin position="1148"/>
        <end position="1166"/>
    </location>
</feature>
<evidence type="ECO:0000256" key="1">
    <source>
        <dbReference type="ARBA" id="ARBA00004141"/>
    </source>
</evidence>
<feature type="compositionally biased region" description="Basic residues" evidence="8">
    <location>
        <begin position="206"/>
        <end position="224"/>
    </location>
</feature>
<feature type="region of interest" description="Disordered" evidence="8">
    <location>
        <begin position="206"/>
        <end position="230"/>
    </location>
</feature>
<feature type="domain" description="ABC transporter" evidence="10">
    <location>
        <begin position="748"/>
        <end position="969"/>
    </location>
</feature>
<dbReference type="InterPro" id="IPR044746">
    <property type="entry name" value="ABCC_6TM_D1"/>
</dbReference>
<evidence type="ECO:0000259" key="11">
    <source>
        <dbReference type="PROSITE" id="PS50929"/>
    </source>
</evidence>
<feature type="domain" description="ABC transmembrane type-1" evidence="11">
    <location>
        <begin position="338"/>
        <end position="613"/>
    </location>
</feature>
<feature type="region of interest" description="Disordered" evidence="8">
    <location>
        <begin position="1425"/>
        <end position="1456"/>
    </location>
</feature>
<accession>F9WFM3</accession>
<feature type="transmembrane region" description="Helical" evidence="9">
    <location>
        <begin position="1111"/>
        <end position="1136"/>
    </location>
</feature>
<feature type="transmembrane region" description="Helical" evidence="9">
    <location>
        <begin position="1366"/>
        <end position="1387"/>
    </location>
</feature>
<keyword evidence="2" id="KW-0813">Transport</keyword>
<dbReference type="Gene3D" id="1.20.1560.10">
    <property type="entry name" value="ABC transporter type 1, transmembrane domain"/>
    <property type="match status" value="2"/>
</dbReference>
<feature type="region of interest" description="Disordered" evidence="8">
    <location>
        <begin position="1051"/>
        <end position="1072"/>
    </location>
</feature>
<dbReference type="SMART" id="SM00382">
    <property type="entry name" value="AAA"/>
    <property type="match status" value="1"/>
</dbReference>
<feature type="transmembrane region" description="Helical" evidence="9">
    <location>
        <begin position="1339"/>
        <end position="1360"/>
    </location>
</feature>
<evidence type="ECO:0000256" key="6">
    <source>
        <dbReference type="ARBA" id="ARBA00022989"/>
    </source>
</evidence>
<feature type="region of interest" description="Disordered" evidence="8">
    <location>
        <begin position="971"/>
        <end position="1037"/>
    </location>
</feature>
<organism evidence="12 13">
    <name type="scientific">Trypanosoma congolense (strain IL3000)</name>
    <dbReference type="NCBI Taxonomy" id="1068625"/>
    <lineage>
        <taxon>Eukaryota</taxon>
        <taxon>Discoba</taxon>
        <taxon>Euglenozoa</taxon>
        <taxon>Kinetoplastea</taxon>
        <taxon>Metakinetoplastina</taxon>
        <taxon>Trypanosomatida</taxon>
        <taxon>Trypanosomatidae</taxon>
        <taxon>Trypanosoma</taxon>
        <taxon>Nannomonas</taxon>
    </lineage>
</organism>
<keyword evidence="4" id="KW-0547">Nucleotide-binding</keyword>
<feature type="transmembrane region" description="Helical" evidence="9">
    <location>
        <begin position="314"/>
        <end position="334"/>
    </location>
</feature>
<keyword evidence="5" id="KW-0067">ATP-binding</keyword>
<dbReference type="SUPFAM" id="SSF90123">
    <property type="entry name" value="ABC transporter transmembrane region"/>
    <property type="match status" value="2"/>
</dbReference>
<name>F9WFM3_TRYCI</name>
<keyword evidence="6 9" id="KW-1133">Transmembrane helix</keyword>
<evidence type="ECO:0000256" key="5">
    <source>
        <dbReference type="ARBA" id="ARBA00022840"/>
    </source>
</evidence>
<proteinExistence type="predicted"/>
<dbReference type="InterPro" id="IPR017871">
    <property type="entry name" value="ABC_transporter-like_CS"/>
</dbReference>
<feature type="transmembrane region" description="Helical" evidence="9">
    <location>
        <begin position="365"/>
        <end position="385"/>
    </location>
</feature>
<evidence type="ECO:0000256" key="9">
    <source>
        <dbReference type="SAM" id="Phobius"/>
    </source>
</evidence>
<dbReference type="SUPFAM" id="SSF52540">
    <property type="entry name" value="P-loop containing nucleoside triphosphate hydrolases"/>
    <property type="match status" value="1"/>
</dbReference>
<feature type="compositionally biased region" description="Basic and acidic residues" evidence="8">
    <location>
        <begin position="1021"/>
        <end position="1035"/>
    </location>
</feature>
<dbReference type="GO" id="GO:0016887">
    <property type="term" value="F:ATP hydrolysis activity"/>
    <property type="evidence" value="ECO:0007669"/>
    <property type="project" value="InterPro"/>
</dbReference>
<dbReference type="InterPro" id="IPR003439">
    <property type="entry name" value="ABC_transporter-like_ATP-bd"/>
</dbReference>
<evidence type="ECO:0000313" key="13">
    <source>
        <dbReference type="Proteomes" id="UP000000702"/>
    </source>
</evidence>
<dbReference type="InterPro" id="IPR044726">
    <property type="entry name" value="ABCC_6TM_D2"/>
</dbReference>
<feature type="transmembrane region" description="Helical" evidence="9">
    <location>
        <begin position="551"/>
        <end position="575"/>
    </location>
</feature>
<evidence type="ECO:0000256" key="3">
    <source>
        <dbReference type="ARBA" id="ARBA00022692"/>
    </source>
</evidence>
<evidence type="ECO:0000256" key="2">
    <source>
        <dbReference type="ARBA" id="ARBA00022448"/>
    </source>
</evidence>
<dbReference type="PROSITE" id="PS00211">
    <property type="entry name" value="ABC_TRANSPORTER_1"/>
    <property type="match status" value="1"/>
</dbReference>
<evidence type="ECO:0000256" key="7">
    <source>
        <dbReference type="ARBA" id="ARBA00023136"/>
    </source>
</evidence>
<dbReference type="PROSITE" id="PS50929">
    <property type="entry name" value="ABC_TM1F"/>
    <property type="match status" value="2"/>
</dbReference>
<dbReference type="CDD" id="cd18580">
    <property type="entry name" value="ABC_6TM_ABCC_D2"/>
    <property type="match status" value="1"/>
</dbReference>
<comment type="caution">
    <text evidence="12">The sequence shown here is derived from an EMBL/GenBank/DDBJ whole genome shotgun (WGS) entry which is preliminary data.</text>
</comment>
<dbReference type="CDD" id="cd18579">
    <property type="entry name" value="ABC_6TM_ABCC_D1"/>
    <property type="match status" value="1"/>
</dbReference>
<keyword evidence="13" id="KW-1185">Reference proteome</keyword>
<dbReference type="InterPro" id="IPR011527">
    <property type="entry name" value="ABC1_TM_dom"/>
</dbReference>
<feature type="compositionally biased region" description="Basic and acidic residues" evidence="8">
    <location>
        <begin position="994"/>
        <end position="1004"/>
    </location>
</feature>
<protein>
    <submittedName>
        <fullName evidence="12">WGS project CAEQ00000000 data, annotated contig 40</fullName>
    </submittedName>
</protein>
<evidence type="ECO:0000259" key="10">
    <source>
        <dbReference type="PROSITE" id="PS50893"/>
    </source>
</evidence>
<dbReference type="GO" id="GO:0140359">
    <property type="term" value="F:ABC-type transporter activity"/>
    <property type="evidence" value="ECO:0007669"/>
    <property type="project" value="InterPro"/>
</dbReference>
<dbReference type="OMA" id="ACAQWFH"/>
<dbReference type="GO" id="GO:0005524">
    <property type="term" value="F:ATP binding"/>
    <property type="evidence" value="ECO:0007669"/>
    <property type="project" value="UniProtKB-KW"/>
</dbReference>
<reference evidence="13" key="1">
    <citation type="submission" date="2011-07" db="EMBL/GenBank/DDBJ databases">
        <title>Divergent evolution of antigenic variation in African trypanosomes.</title>
        <authorList>
            <person name="Jackson A.P."/>
            <person name="Berry A."/>
            <person name="Allison H.C."/>
            <person name="Burton P."/>
            <person name="Anderson J."/>
            <person name="Aslett M."/>
            <person name="Brown R."/>
            <person name="Corton N."/>
            <person name="Harris D."/>
            <person name="Hauser H."/>
            <person name="Gamble J."/>
            <person name="Gilderthorp R."/>
            <person name="McQuillan J."/>
            <person name="Quail M.A."/>
            <person name="Sanders M."/>
            <person name="Van Tonder A."/>
            <person name="Ginger M.L."/>
            <person name="Donelson J.E."/>
            <person name="Field M.C."/>
            <person name="Barry J.D."/>
            <person name="Berriman M."/>
            <person name="Hertz-Fowler C."/>
        </authorList>
    </citation>
    <scope>NUCLEOTIDE SEQUENCE [LARGE SCALE GENOMIC DNA]</scope>
    <source>
        <strain evidence="13">IL3000</strain>
    </source>
</reference>
<keyword evidence="3 9" id="KW-0812">Transmembrane</keyword>
<evidence type="ECO:0000313" key="12">
    <source>
        <dbReference type="EMBL" id="CCD16099.1"/>
    </source>
</evidence>
<reference evidence="12 13" key="2">
    <citation type="journal article" date="2012" name="Proc. Natl. Acad. Sci. U.S.A.">
        <title>Antigenic diversity is generated by distinct evolutionary mechanisms in African trypanosome species.</title>
        <authorList>
            <person name="Jackson A.P."/>
            <person name="Berry A."/>
            <person name="Aslett M."/>
            <person name="Allison H.C."/>
            <person name="Burton P."/>
            <person name="Vavrova-Anderson J."/>
            <person name="Brown R."/>
            <person name="Browne H."/>
            <person name="Corton N."/>
            <person name="Hauser H."/>
            <person name="Gamble J."/>
            <person name="Gilderthorp R."/>
            <person name="Marcello L."/>
            <person name="McQuillan J."/>
            <person name="Otto T.D."/>
            <person name="Quail M.A."/>
            <person name="Sanders M.J."/>
            <person name="van Tonder A."/>
            <person name="Ginger M.L."/>
            <person name="Field M.C."/>
            <person name="Barry J.D."/>
            <person name="Hertz-Fowler C."/>
            <person name="Berriman M."/>
        </authorList>
    </citation>
    <scope>NUCLEOTIDE SEQUENCE [LARGE SCALE GENOMIC DNA]</scope>
    <source>
        <strain evidence="12 13">IL3000</strain>
    </source>
</reference>
<feature type="transmembrane region" description="Helical" evidence="9">
    <location>
        <begin position="587"/>
        <end position="611"/>
    </location>
</feature>
<dbReference type="GO" id="GO:0016020">
    <property type="term" value="C:membrane"/>
    <property type="evidence" value="ECO:0007669"/>
    <property type="project" value="UniProtKB-SubCell"/>
</dbReference>
<feature type="domain" description="ABC transmembrane type-1" evidence="11">
    <location>
        <begin position="1114"/>
        <end position="1393"/>
    </location>
</feature>
<dbReference type="CDD" id="cd03250">
    <property type="entry name" value="ABCC_MRP_domain1"/>
    <property type="match status" value="1"/>
</dbReference>
<dbReference type="InterPro" id="IPR036640">
    <property type="entry name" value="ABC1_TM_sf"/>
</dbReference>
<feature type="compositionally biased region" description="Basic and acidic residues" evidence="8">
    <location>
        <begin position="1062"/>
        <end position="1072"/>
    </location>
</feature>
<dbReference type="InterPro" id="IPR027417">
    <property type="entry name" value="P-loop_NTPase"/>
</dbReference>
<feature type="transmembrane region" description="Helical" evidence="9">
    <location>
        <begin position="1247"/>
        <end position="1267"/>
    </location>
</feature>
<dbReference type="FunFam" id="1.20.1560.10:FF:000082">
    <property type="entry name" value="ABC transporter, multidrug resistance associated protein"/>
    <property type="match status" value="1"/>
</dbReference>
<dbReference type="Pfam" id="PF00005">
    <property type="entry name" value="ABC_tran"/>
    <property type="match status" value="1"/>
</dbReference>
<sequence length="1456" mass="158604">MSDASVDEVYEPLLASGGDVVDVTGNISDDATCRNGATTEVCIEEAPAVETGSTIDGLLQAEQRHNTRRHLWRAQVHALLGPEPPYAVQPEDRAGCLFGRLYYTWVGPLISRAARGATLTPEDIPRPARDARAFNSGLRLLTALEEQKFRRHGWDEFAAEGHGAALVRHRRDSASVGLLRWVGPVQQLRRPQEVYAGVEWKVPPKHRVKERKRNARKHKKRRGRRSEGEGDVMPFHNGVIYGEHLFTTSNGEATATCEYVCDIVFMPRIEAPLPPQQQSQKEHGVRAEPSRRAFCSEDFKHGVNMPITSQIPPASISVAGALFSTFGSSVYVLFPIHFLRDSCRLAEPVVLQMYIEYMQMGVSRLANGVPLVAAFCIISILQSVAANKLTQMARRAGLKFQSALLTALFTKCATVARKGLAHPDMSAGRIVNMVTNDVGNARSLPSLLPVMIGSPLQLVVGSYLLYRLVGLSALAGLGVILIFFPLQGLLMRCFFGLLNKVARLKDERLKATNELLSGIRVVKYMSWEPSLICAIEGKRREELKALRSIQLMYILVAFISSAVPSLVVAAVFILFHATGNELTPNIVFPAIALFRLIQMPFIMIPVSISVFSRFIVSMRRISAFMECDDVEKGLLEMERQDSGSKQWESEQYQLGWSLVGGDSAAVIEFMNAAVSTYTAHKLPPCAGGLWRSRRKGRPSGGSGGSAADAGVEGEGTDAGDGSPLNNANGGGVHSHGHTHGCQHGGDGTVGDDDYYELQRKEILHDITLRIPRGGLTCVVGETGCGKSTLIESLLPDGYEITRGSVKAPATVAYVPQKPWVMNATLRENIIFFRKMDEIRLQRVLRCTQLVSDLELFPYGVETEIGENGVNLSGGQRARVGLARAVYAGCDVYLLDDPLSALDVHVGERVLYQCLLGELGGTTRVLATHQLHVLRHADLIVVLGGGGTVTFTGNYEEYKVFAGDVDGAVRREGEGVGGGDTVTGGCDGTANDVHSVSDNDDRSGRDEDECAAPATEPQPQHGTEEEGYKKSTHGDESVPCGVETAIIEDYWGSSGTEPSVSGERSDKQQISKKPCVEKGKTAGQLMTDEEVATGSVSCATYKKYAAACGGTTTCVTVIILFVLTEAVVVSPFLWLSFFSMKTFDLPVNTYLFVYAGLVAASVLCSPVRWTTGYGVFRTGSYRLHKWLLRSVVAAPISFFDTTPLGRVVNRFSKDMEDIDDNIPDSIVYFMQCALTVISSVAVMLASQYFIAVAIVPCGLVYYMLTVFYNNANRELRRVTNRVNSPVVSVLGEMLVGRSCMDAFGKTSNFLAEALRRVDVASACSYVEVVCSCWLSVRIDLLVTVVLTSIAGLGVFLLHQFGTVDVGLLSLSLTMAVNISTMLTTMVNLSASVEANMNSVERVLHYSTNIEHEDLLEDIEEAIKEQESLSRAGVKDAGSKAKKGNESSTENRIDETRR</sequence>
<keyword evidence="7 9" id="KW-0472">Membrane</keyword>
<feature type="transmembrane region" description="Helical" evidence="9">
    <location>
        <begin position="1224"/>
        <end position="1241"/>
    </location>
</feature>
<evidence type="ECO:0000256" key="8">
    <source>
        <dbReference type="SAM" id="MobiDB-lite"/>
    </source>
</evidence>
<feature type="transmembrane region" description="Helical" evidence="9">
    <location>
        <begin position="464"/>
        <end position="484"/>
    </location>
</feature>
<gene>
    <name evidence="12" type="ORF">TCIL3000_0_01290</name>
</gene>
<feature type="region of interest" description="Disordered" evidence="8">
    <location>
        <begin position="690"/>
        <end position="745"/>
    </location>
</feature>
<dbReference type="PANTHER" id="PTHR24223:SF273">
    <property type="entry name" value="MULTIDRUG RESISTANCE PROTEIN E"/>
    <property type="match status" value="1"/>
</dbReference>
<dbReference type="PROSITE" id="PS50893">
    <property type="entry name" value="ABC_TRANSPORTER_2"/>
    <property type="match status" value="1"/>
</dbReference>
<feature type="compositionally biased region" description="Gly residues" evidence="8">
    <location>
        <begin position="974"/>
        <end position="986"/>
    </location>
</feature>
<dbReference type="Proteomes" id="UP000000702">
    <property type="component" value="Unassembled WGS sequence"/>
</dbReference>
<comment type="subcellular location">
    <subcellularLocation>
        <location evidence="1">Membrane</location>
        <topology evidence="1">Multi-pass membrane protein</topology>
    </subcellularLocation>
</comment>
<dbReference type="Pfam" id="PF00664">
    <property type="entry name" value="ABC_membrane"/>
    <property type="match status" value="2"/>
</dbReference>
<dbReference type="EMBL" id="CAEQ01002163">
    <property type="protein sequence ID" value="CCD16099.1"/>
    <property type="molecule type" value="Genomic_DNA"/>
</dbReference>
<dbReference type="Gene3D" id="3.40.50.300">
    <property type="entry name" value="P-loop containing nucleotide triphosphate hydrolases"/>
    <property type="match status" value="1"/>
</dbReference>
<dbReference type="VEuPathDB" id="TriTrypDB:TcIL3000_0_01290"/>